<dbReference type="Gene3D" id="1.10.630.10">
    <property type="entry name" value="Cytochrome P450"/>
    <property type="match status" value="1"/>
</dbReference>
<comment type="subcellular location">
    <subcellularLocation>
        <location evidence="2">Membrane</location>
    </subcellularLocation>
</comment>
<evidence type="ECO:0000256" key="6">
    <source>
        <dbReference type="ARBA" id="ARBA00023002"/>
    </source>
</evidence>
<evidence type="ECO:0000256" key="10">
    <source>
        <dbReference type="PIRSR" id="PIRSR602401-1"/>
    </source>
</evidence>
<evidence type="ECO:0000256" key="11">
    <source>
        <dbReference type="RuleBase" id="RU000461"/>
    </source>
</evidence>
<keyword evidence="9 13" id="KW-0472">Membrane</keyword>
<evidence type="ECO:0000256" key="3">
    <source>
        <dbReference type="ARBA" id="ARBA00010617"/>
    </source>
</evidence>
<dbReference type="PRINTS" id="PR00385">
    <property type="entry name" value="P450"/>
</dbReference>
<dbReference type="GO" id="GO:0016020">
    <property type="term" value="C:membrane"/>
    <property type="evidence" value="ECO:0007669"/>
    <property type="project" value="UniProtKB-SubCell"/>
</dbReference>
<dbReference type="PANTHER" id="PTHR47943">
    <property type="entry name" value="CYTOCHROME P450 93A3-LIKE"/>
    <property type="match status" value="1"/>
</dbReference>
<dbReference type="GO" id="GO:0004497">
    <property type="term" value="F:monooxygenase activity"/>
    <property type="evidence" value="ECO:0007669"/>
    <property type="project" value="UniProtKB-KW"/>
</dbReference>
<proteinExistence type="inferred from homology"/>
<evidence type="ECO:0000313" key="14">
    <source>
        <dbReference type="EMBL" id="KAK4268736.1"/>
    </source>
</evidence>
<evidence type="ECO:0000256" key="12">
    <source>
        <dbReference type="SAM" id="Coils"/>
    </source>
</evidence>
<comment type="caution">
    <text evidence="14">The sequence shown here is derived from an EMBL/GenBank/DDBJ whole genome shotgun (WGS) entry which is preliminary data.</text>
</comment>
<dbReference type="AlphaFoldDB" id="A0AAE1MQ15"/>
<evidence type="ECO:0008006" key="16">
    <source>
        <dbReference type="Google" id="ProtNLM"/>
    </source>
</evidence>
<dbReference type="GO" id="GO:0005506">
    <property type="term" value="F:iron ion binding"/>
    <property type="evidence" value="ECO:0007669"/>
    <property type="project" value="InterPro"/>
</dbReference>
<feature type="transmembrane region" description="Helical" evidence="13">
    <location>
        <begin position="6"/>
        <end position="26"/>
    </location>
</feature>
<evidence type="ECO:0000256" key="7">
    <source>
        <dbReference type="ARBA" id="ARBA00023004"/>
    </source>
</evidence>
<comment type="cofactor">
    <cofactor evidence="1 10">
        <name>heme</name>
        <dbReference type="ChEBI" id="CHEBI:30413"/>
    </cofactor>
</comment>
<sequence length="509" mass="57993">MSLAKTAIPIAILFTFLYLLYELFFLPKQKKLYHKPPSPPGPRPVPLIGNLHILGSLPHRTLQSLAKTYGSIMSLKLGQVPAVVISSSEAAQLIFKTNDIVFATRPKTQAYDYLSYGFKGTAFAEYGPYWRHVKKLCTVQLLSAPKVDMFAPLRWKELCLVVKWLQNASVTRQIVDLSEVLHNLTEDIVFKMTFGPNTNKDNAFNYKDLVQEGMLLAGAFNLADYLPWLRPFDLQGLKRRLKKCREATDELLEKIIKEREEAPKTTEVNCQSFIDILLSLMHQPIGLHDEQEVVVDRTMVKAVIIDMFAAALEASAVVIEWALAELIKNPRVMKKLQDEIESIVGMKRMVEEIDLLKLGYLDAIVKETLRLHPAGSLIPREAREDIIIDGYYIEKKTMVLVNTWGLGRDPKLWSDNAESFYPERFVDNDVDVRGHHFQLIPFGSGRRRCPGMRMGVTIIKLVVAQLVHCFDWELPYGIKPEELDMTEKFGLTIPRAKHLLAIPTCRLYA</sequence>
<comment type="similarity">
    <text evidence="3 11">Belongs to the cytochrome P450 family.</text>
</comment>
<keyword evidence="12" id="KW-0175">Coiled coil</keyword>
<name>A0AAE1MQ15_9FABA</name>
<organism evidence="14 15">
    <name type="scientific">Acacia crassicarpa</name>
    <name type="common">northern wattle</name>
    <dbReference type="NCBI Taxonomy" id="499986"/>
    <lineage>
        <taxon>Eukaryota</taxon>
        <taxon>Viridiplantae</taxon>
        <taxon>Streptophyta</taxon>
        <taxon>Embryophyta</taxon>
        <taxon>Tracheophyta</taxon>
        <taxon>Spermatophyta</taxon>
        <taxon>Magnoliopsida</taxon>
        <taxon>eudicotyledons</taxon>
        <taxon>Gunneridae</taxon>
        <taxon>Pentapetalae</taxon>
        <taxon>rosids</taxon>
        <taxon>fabids</taxon>
        <taxon>Fabales</taxon>
        <taxon>Fabaceae</taxon>
        <taxon>Caesalpinioideae</taxon>
        <taxon>mimosoid clade</taxon>
        <taxon>Acacieae</taxon>
        <taxon>Acacia</taxon>
    </lineage>
</organism>
<evidence type="ECO:0000256" key="2">
    <source>
        <dbReference type="ARBA" id="ARBA00004370"/>
    </source>
</evidence>
<keyword evidence="13" id="KW-1133">Transmembrane helix</keyword>
<dbReference type="InterPro" id="IPR001128">
    <property type="entry name" value="Cyt_P450"/>
</dbReference>
<evidence type="ECO:0000256" key="13">
    <source>
        <dbReference type="SAM" id="Phobius"/>
    </source>
</evidence>
<dbReference type="PROSITE" id="PS00086">
    <property type="entry name" value="CYTOCHROME_P450"/>
    <property type="match status" value="1"/>
</dbReference>
<dbReference type="GO" id="GO:0016705">
    <property type="term" value="F:oxidoreductase activity, acting on paired donors, with incorporation or reduction of molecular oxygen"/>
    <property type="evidence" value="ECO:0007669"/>
    <property type="project" value="InterPro"/>
</dbReference>
<evidence type="ECO:0000256" key="4">
    <source>
        <dbReference type="ARBA" id="ARBA00022617"/>
    </source>
</evidence>
<dbReference type="CDD" id="cd11072">
    <property type="entry name" value="CYP71-like"/>
    <property type="match status" value="1"/>
</dbReference>
<protein>
    <recommendedName>
        <fullName evidence="16">Cytochrome P450</fullName>
    </recommendedName>
</protein>
<dbReference type="InterPro" id="IPR002401">
    <property type="entry name" value="Cyt_P450_E_grp-I"/>
</dbReference>
<dbReference type="PANTHER" id="PTHR47943:SF9">
    <property type="entry name" value="CYTOCHROME P450"/>
    <property type="match status" value="1"/>
</dbReference>
<evidence type="ECO:0000313" key="15">
    <source>
        <dbReference type="Proteomes" id="UP001293593"/>
    </source>
</evidence>
<evidence type="ECO:0000256" key="9">
    <source>
        <dbReference type="ARBA" id="ARBA00023136"/>
    </source>
</evidence>
<dbReference type="SUPFAM" id="SSF48264">
    <property type="entry name" value="Cytochrome P450"/>
    <property type="match status" value="1"/>
</dbReference>
<feature type="binding site" description="axial binding residue" evidence="10">
    <location>
        <position position="449"/>
    </location>
    <ligand>
        <name>heme</name>
        <dbReference type="ChEBI" id="CHEBI:30413"/>
    </ligand>
    <ligandPart>
        <name>Fe</name>
        <dbReference type="ChEBI" id="CHEBI:18248"/>
    </ligandPart>
</feature>
<gene>
    <name evidence="14" type="ORF">QN277_025348</name>
</gene>
<dbReference type="Proteomes" id="UP001293593">
    <property type="component" value="Unassembled WGS sequence"/>
</dbReference>
<keyword evidence="6 11" id="KW-0560">Oxidoreductase</keyword>
<keyword evidence="5 10" id="KW-0479">Metal-binding</keyword>
<keyword evidence="13" id="KW-0812">Transmembrane</keyword>
<dbReference type="Pfam" id="PF00067">
    <property type="entry name" value="p450"/>
    <property type="match status" value="1"/>
</dbReference>
<dbReference type="EMBL" id="JAWXYG010000007">
    <property type="protein sequence ID" value="KAK4268736.1"/>
    <property type="molecule type" value="Genomic_DNA"/>
</dbReference>
<dbReference type="InterPro" id="IPR036396">
    <property type="entry name" value="Cyt_P450_sf"/>
</dbReference>
<dbReference type="GO" id="GO:0020037">
    <property type="term" value="F:heme binding"/>
    <property type="evidence" value="ECO:0007669"/>
    <property type="project" value="InterPro"/>
</dbReference>
<keyword evidence="7 10" id="KW-0408">Iron</keyword>
<keyword evidence="4 10" id="KW-0349">Heme</keyword>
<dbReference type="PRINTS" id="PR00463">
    <property type="entry name" value="EP450I"/>
</dbReference>
<evidence type="ECO:0000256" key="1">
    <source>
        <dbReference type="ARBA" id="ARBA00001971"/>
    </source>
</evidence>
<dbReference type="InterPro" id="IPR017972">
    <property type="entry name" value="Cyt_P450_CS"/>
</dbReference>
<keyword evidence="8 11" id="KW-0503">Monooxygenase</keyword>
<evidence type="ECO:0000256" key="5">
    <source>
        <dbReference type="ARBA" id="ARBA00022723"/>
    </source>
</evidence>
<reference evidence="14" key="1">
    <citation type="submission" date="2023-10" db="EMBL/GenBank/DDBJ databases">
        <title>Chromosome-level genome of the transformable northern wattle, Acacia crassicarpa.</title>
        <authorList>
            <person name="Massaro I."/>
            <person name="Sinha N.R."/>
            <person name="Poethig S."/>
            <person name="Leichty A.R."/>
        </authorList>
    </citation>
    <scope>NUCLEOTIDE SEQUENCE</scope>
    <source>
        <strain evidence="14">Acra3RX</strain>
        <tissue evidence="14">Leaf</tissue>
    </source>
</reference>
<dbReference type="FunFam" id="1.10.630.10:FF:000011">
    <property type="entry name" value="Cytochrome P450 83B1"/>
    <property type="match status" value="1"/>
</dbReference>
<evidence type="ECO:0000256" key="8">
    <source>
        <dbReference type="ARBA" id="ARBA00023033"/>
    </source>
</evidence>
<keyword evidence="15" id="KW-1185">Reference proteome</keyword>
<feature type="coiled-coil region" evidence="12">
    <location>
        <begin position="234"/>
        <end position="261"/>
    </location>
</feature>
<accession>A0AAE1MQ15</accession>